<proteinExistence type="predicted"/>
<dbReference type="EMBL" id="CADEAL010004002">
    <property type="protein sequence ID" value="CAB1449109.1"/>
    <property type="molecule type" value="Genomic_DNA"/>
</dbReference>
<accession>A0A9N7VGK1</accession>
<dbReference type="Proteomes" id="UP001153269">
    <property type="component" value="Unassembled WGS sequence"/>
</dbReference>
<protein>
    <submittedName>
        <fullName evidence="2">Uncharacterized protein</fullName>
    </submittedName>
</protein>
<feature type="region of interest" description="Disordered" evidence="1">
    <location>
        <begin position="88"/>
        <end position="127"/>
    </location>
</feature>
<reference evidence="2" key="1">
    <citation type="submission" date="2020-03" db="EMBL/GenBank/DDBJ databases">
        <authorList>
            <person name="Weist P."/>
        </authorList>
    </citation>
    <scope>NUCLEOTIDE SEQUENCE</scope>
</reference>
<dbReference type="AlphaFoldDB" id="A0A9N7VGK1"/>
<evidence type="ECO:0000313" key="2">
    <source>
        <dbReference type="EMBL" id="CAB1449109.1"/>
    </source>
</evidence>
<organism evidence="2 3">
    <name type="scientific">Pleuronectes platessa</name>
    <name type="common">European plaice</name>
    <dbReference type="NCBI Taxonomy" id="8262"/>
    <lineage>
        <taxon>Eukaryota</taxon>
        <taxon>Metazoa</taxon>
        <taxon>Chordata</taxon>
        <taxon>Craniata</taxon>
        <taxon>Vertebrata</taxon>
        <taxon>Euteleostomi</taxon>
        <taxon>Actinopterygii</taxon>
        <taxon>Neopterygii</taxon>
        <taxon>Teleostei</taxon>
        <taxon>Neoteleostei</taxon>
        <taxon>Acanthomorphata</taxon>
        <taxon>Carangaria</taxon>
        <taxon>Pleuronectiformes</taxon>
        <taxon>Pleuronectoidei</taxon>
        <taxon>Pleuronectidae</taxon>
        <taxon>Pleuronectes</taxon>
    </lineage>
</organism>
<name>A0A9N7VGK1_PLEPL</name>
<evidence type="ECO:0000313" key="3">
    <source>
        <dbReference type="Proteomes" id="UP001153269"/>
    </source>
</evidence>
<sequence length="138" mass="15387">MAYDQLLKEEDLSGRAQELARRPSSETFFSTIHNCDTAVNPCRTKHHSVAEGRSCIPSKKTNEESARSCTHPEVQQQEIHWTSGKIRATRMQHREGHKLSVKSGPSRGSPQLRRPLGEPSVRAGGHPAVRLGWRLAAD</sequence>
<keyword evidence="3" id="KW-1185">Reference proteome</keyword>
<comment type="caution">
    <text evidence="2">The sequence shown here is derived from an EMBL/GenBank/DDBJ whole genome shotgun (WGS) entry which is preliminary data.</text>
</comment>
<evidence type="ECO:0000256" key="1">
    <source>
        <dbReference type="SAM" id="MobiDB-lite"/>
    </source>
</evidence>
<gene>
    <name evidence="2" type="ORF">PLEPLA_LOCUS36789</name>
</gene>